<evidence type="ECO:0000313" key="1">
    <source>
        <dbReference type="EMBL" id="KAK3363438.1"/>
    </source>
</evidence>
<gene>
    <name evidence="1" type="ORF">B0T25DRAFT_527442</name>
</gene>
<organism evidence="1 2">
    <name type="scientific">Lasiosphaeria hispida</name>
    <dbReference type="NCBI Taxonomy" id="260671"/>
    <lineage>
        <taxon>Eukaryota</taxon>
        <taxon>Fungi</taxon>
        <taxon>Dikarya</taxon>
        <taxon>Ascomycota</taxon>
        <taxon>Pezizomycotina</taxon>
        <taxon>Sordariomycetes</taxon>
        <taxon>Sordariomycetidae</taxon>
        <taxon>Sordariales</taxon>
        <taxon>Lasiosphaeriaceae</taxon>
        <taxon>Lasiosphaeria</taxon>
    </lineage>
</organism>
<comment type="caution">
    <text evidence="1">The sequence shown here is derived from an EMBL/GenBank/DDBJ whole genome shotgun (WGS) entry which is preliminary data.</text>
</comment>
<dbReference type="EMBL" id="JAUIQD010000001">
    <property type="protein sequence ID" value="KAK3363438.1"/>
    <property type="molecule type" value="Genomic_DNA"/>
</dbReference>
<sequence length="102" mass="11281">MTQDRVMYSALAMLATLVTSRSTMLLDSRALESSKALEIKVSCTPSLRLVRCSLHVGHRVRVPVLVNTPPAKHHVKPSSRGSSVCRDISVQSPKRLRACPFR</sequence>
<protein>
    <submittedName>
        <fullName evidence="1">Uncharacterized protein</fullName>
    </submittedName>
</protein>
<proteinExistence type="predicted"/>
<reference evidence="1" key="1">
    <citation type="journal article" date="2023" name="Mol. Phylogenet. Evol.">
        <title>Genome-scale phylogeny and comparative genomics of the fungal order Sordariales.</title>
        <authorList>
            <person name="Hensen N."/>
            <person name="Bonometti L."/>
            <person name="Westerberg I."/>
            <person name="Brannstrom I.O."/>
            <person name="Guillou S."/>
            <person name="Cros-Aarteil S."/>
            <person name="Calhoun S."/>
            <person name="Haridas S."/>
            <person name="Kuo A."/>
            <person name="Mondo S."/>
            <person name="Pangilinan J."/>
            <person name="Riley R."/>
            <person name="LaButti K."/>
            <person name="Andreopoulos B."/>
            <person name="Lipzen A."/>
            <person name="Chen C."/>
            <person name="Yan M."/>
            <person name="Daum C."/>
            <person name="Ng V."/>
            <person name="Clum A."/>
            <person name="Steindorff A."/>
            <person name="Ohm R.A."/>
            <person name="Martin F."/>
            <person name="Silar P."/>
            <person name="Natvig D.O."/>
            <person name="Lalanne C."/>
            <person name="Gautier V."/>
            <person name="Ament-Velasquez S.L."/>
            <person name="Kruys A."/>
            <person name="Hutchinson M.I."/>
            <person name="Powell A.J."/>
            <person name="Barry K."/>
            <person name="Miller A.N."/>
            <person name="Grigoriev I.V."/>
            <person name="Debuchy R."/>
            <person name="Gladieux P."/>
            <person name="Hiltunen Thoren M."/>
            <person name="Johannesson H."/>
        </authorList>
    </citation>
    <scope>NUCLEOTIDE SEQUENCE</scope>
    <source>
        <strain evidence="1">CBS 955.72</strain>
    </source>
</reference>
<keyword evidence="2" id="KW-1185">Reference proteome</keyword>
<dbReference type="Proteomes" id="UP001275084">
    <property type="component" value="Unassembled WGS sequence"/>
</dbReference>
<name>A0AAJ0MKC6_9PEZI</name>
<dbReference type="AlphaFoldDB" id="A0AAJ0MKC6"/>
<reference evidence="1" key="2">
    <citation type="submission" date="2023-06" db="EMBL/GenBank/DDBJ databases">
        <authorList>
            <consortium name="Lawrence Berkeley National Laboratory"/>
            <person name="Haridas S."/>
            <person name="Hensen N."/>
            <person name="Bonometti L."/>
            <person name="Westerberg I."/>
            <person name="Brannstrom I.O."/>
            <person name="Guillou S."/>
            <person name="Cros-Aarteil S."/>
            <person name="Calhoun S."/>
            <person name="Kuo A."/>
            <person name="Mondo S."/>
            <person name="Pangilinan J."/>
            <person name="Riley R."/>
            <person name="Labutti K."/>
            <person name="Andreopoulos B."/>
            <person name="Lipzen A."/>
            <person name="Chen C."/>
            <person name="Yanf M."/>
            <person name="Daum C."/>
            <person name="Ng V."/>
            <person name="Clum A."/>
            <person name="Steindorff A."/>
            <person name="Ohm R."/>
            <person name="Martin F."/>
            <person name="Silar P."/>
            <person name="Natvig D."/>
            <person name="Lalanne C."/>
            <person name="Gautier V."/>
            <person name="Ament-Velasquez S.L."/>
            <person name="Kruys A."/>
            <person name="Hutchinson M.I."/>
            <person name="Powell A.J."/>
            <person name="Barry K."/>
            <person name="Miller A.N."/>
            <person name="Grigoriev I.V."/>
            <person name="Debuchy R."/>
            <person name="Gladieux P."/>
            <person name="Thoren M.H."/>
            <person name="Johannesson H."/>
        </authorList>
    </citation>
    <scope>NUCLEOTIDE SEQUENCE</scope>
    <source>
        <strain evidence="1">CBS 955.72</strain>
    </source>
</reference>
<accession>A0AAJ0MKC6</accession>
<evidence type="ECO:0000313" key="2">
    <source>
        <dbReference type="Proteomes" id="UP001275084"/>
    </source>
</evidence>